<keyword evidence="3" id="KW-0804">Transcription</keyword>
<dbReference type="InterPro" id="IPR036388">
    <property type="entry name" value="WH-like_DNA-bd_sf"/>
</dbReference>
<dbReference type="PANTHER" id="PTHR43132:SF6">
    <property type="entry name" value="HTH-TYPE TRANSCRIPTIONAL REPRESSOR CZRA"/>
    <property type="match status" value="1"/>
</dbReference>
<evidence type="ECO:0000256" key="3">
    <source>
        <dbReference type="ARBA" id="ARBA00023163"/>
    </source>
</evidence>
<evidence type="ECO:0000313" key="6">
    <source>
        <dbReference type="Proteomes" id="UP000638648"/>
    </source>
</evidence>
<dbReference type="EMBL" id="JADBEM010000001">
    <property type="protein sequence ID" value="MBE1607208.1"/>
    <property type="molecule type" value="Genomic_DNA"/>
</dbReference>
<dbReference type="NCBIfam" id="NF033788">
    <property type="entry name" value="HTH_metalloreg"/>
    <property type="match status" value="1"/>
</dbReference>
<dbReference type="Gene3D" id="1.10.10.10">
    <property type="entry name" value="Winged helix-like DNA-binding domain superfamily/Winged helix DNA-binding domain"/>
    <property type="match status" value="1"/>
</dbReference>
<comment type="caution">
    <text evidence="5">The sequence shown here is derived from an EMBL/GenBank/DDBJ whole genome shotgun (WGS) entry which is preliminary data.</text>
</comment>
<dbReference type="Proteomes" id="UP000638648">
    <property type="component" value="Unassembled WGS sequence"/>
</dbReference>
<dbReference type="PROSITE" id="PS50987">
    <property type="entry name" value="HTH_ARSR_2"/>
    <property type="match status" value="1"/>
</dbReference>
<dbReference type="InterPro" id="IPR011991">
    <property type="entry name" value="ArsR-like_HTH"/>
</dbReference>
<dbReference type="PANTHER" id="PTHR43132">
    <property type="entry name" value="ARSENICAL RESISTANCE OPERON REPRESSOR ARSR-RELATED"/>
    <property type="match status" value="1"/>
</dbReference>
<dbReference type="SMART" id="SM00418">
    <property type="entry name" value="HTH_ARSR"/>
    <property type="match status" value="1"/>
</dbReference>
<accession>A0A927MXP7</accession>
<organism evidence="5 6">
    <name type="scientific">Actinopolymorpha pittospori</name>
    <dbReference type="NCBI Taxonomy" id="648752"/>
    <lineage>
        <taxon>Bacteria</taxon>
        <taxon>Bacillati</taxon>
        <taxon>Actinomycetota</taxon>
        <taxon>Actinomycetes</taxon>
        <taxon>Propionibacteriales</taxon>
        <taxon>Actinopolymorphaceae</taxon>
        <taxon>Actinopolymorpha</taxon>
    </lineage>
</organism>
<dbReference type="InterPro" id="IPR001845">
    <property type="entry name" value="HTH_ArsR_DNA-bd_dom"/>
</dbReference>
<dbReference type="RefSeq" id="WP_192751192.1">
    <property type="nucleotide sequence ID" value="NZ_BAABJL010000121.1"/>
</dbReference>
<protein>
    <submittedName>
        <fullName evidence="5">DNA-binding transcriptional ArsR family regulator</fullName>
    </submittedName>
</protein>
<name>A0A927MXP7_9ACTN</name>
<feature type="domain" description="HTH arsR-type" evidence="4">
    <location>
        <begin position="12"/>
        <end position="106"/>
    </location>
</feature>
<keyword evidence="1" id="KW-0805">Transcription regulation</keyword>
<sequence length="113" mass="12376">MSSARSSEAWDLDTAGAGAIAAALQVLATPSRLLILARLRRGDCTVVELARAVRMERSAVSHQLRLLRIHGLVSNARYGRSVRYCLCDHHVARLLDDAVEHLDHLRVDADGPV</sequence>
<evidence type="ECO:0000256" key="2">
    <source>
        <dbReference type="ARBA" id="ARBA00023125"/>
    </source>
</evidence>
<keyword evidence="2 5" id="KW-0238">DNA-binding</keyword>
<dbReference type="InterPro" id="IPR051011">
    <property type="entry name" value="Metal_resp_trans_reg"/>
</dbReference>
<evidence type="ECO:0000259" key="4">
    <source>
        <dbReference type="PROSITE" id="PS50987"/>
    </source>
</evidence>
<keyword evidence="6" id="KW-1185">Reference proteome</keyword>
<evidence type="ECO:0000256" key="1">
    <source>
        <dbReference type="ARBA" id="ARBA00023015"/>
    </source>
</evidence>
<dbReference type="InterPro" id="IPR036390">
    <property type="entry name" value="WH_DNA-bd_sf"/>
</dbReference>
<reference evidence="5" key="1">
    <citation type="submission" date="2020-10" db="EMBL/GenBank/DDBJ databases">
        <title>Sequencing the genomes of 1000 actinobacteria strains.</title>
        <authorList>
            <person name="Klenk H.-P."/>
        </authorList>
    </citation>
    <scope>NUCLEOTIDE SEQUENCE</scope>
    <source>
        <strain evidence="5">DSM 45354</strain>
    </source>
</reference>
<dbReference type="CDD" id="cd00090">
    <property type="entry name" value="HTH_ARSR"/>
    <property type="match status" value="1"/>
</dbReference>
<gene>
    <name evidence="5" type="ORF">HEB94_004056</name>
</gene>
<evidence type="ECO:0000313" key="5">
    <source>
        <dbReference type="EMBL" id="MBE1607208.1"/>
    </source>
</evidence>
<proteinExistence type="predicted"/>
<dbReference type="GO" id="GO:0003677">
    <property type="term" value="F:DNA binding"/>
    <property type="evidence" value="ECO:0007669"/>
    <property type="project" value="UniProtKB-KW"/>
</dbReference>
<dbReference type="GO" id="GO:0003700">
    <property type="term" value="F:DNA-binding transcription factor activity"/>
    <property type="evidence" value="ECO:0007669"/>
    <property type="project" value="InterPro"/>
</dbReference>
<dbReference type="PRINTS" id="PR00778">
    <property type="entry name" value="HTHARSR"/>
</dbReference>
<dbReference type="AlphaFoldDB" id="A0A927MXP7"/>
<dbReference type="SUPFAM" id="SSF46785">
    <property type="entry name" value="Winged helix' DNA-binding domain"/>
    <property type="match status" value="1"/>
</dbReference>
<dbReference type="Pfam" id="PF01022">
    <property type="entry name" value="HTH_5"/>
    <property type="match status" value="1"/>
</dbReference>